<organism evidence="2 3">
    <name type="scientific">Acorus gramineus</name>
    <name type="common">Dwarf sweet flag</name>
    <dbReference type="NCBI Taxonomy" id="55184"/>
    <lineage>
        <taxon>Eukaryota</taxon>
        <taxon>Viridiplantae</taxon>
        <taxon>Streptophyta</taxon>
        <taxon>Embryophyta</taxon>
        <taxon>Tracheophyta</taxon>
        <taxon>Spermatophyta</taxon>
        <taxon>Magnoliopsida</taxon>
        <taxon>Liliopsida</taxon>
        <taxon>Acoraceae</taxon>
        <taxon>Acorus</taxon>
    </lineage>
</organism>
<reference evidence="2" key="1">
    <citation type="journal article" date="2023" name="Nat. Commun.">
        <title>Diploid and tetraploid genomes of Acorus and the evolution of monocots.</title>
        <authorList>
            <person name="Ma L."/>
            <person name="Liu K.W."/>
            <person name="Li Z."/>
            <person name="Hsiao Y.Y."/>
            <person name="Qi Y."/>
            <person name="Fu T."/>
            <person name="Tang G.D."/>
            <person name="Zhang D."/>
            <person name="Sun W.H."/>
            <person name="Liu D.K."/>
            <person name="Li Y."/>
            <person name="Chen G.Z."/>
            <person name="Liu X.D."/>
            <person name="Liao X.Y."/>
            <person name="Jiang Y.T."/>
            <person name="Yu X."/>
            <person name="Hao Y."/>
            <person name="Huang J."/>
            <person name="Zhao X.W."/>
            <person name="Ke S."/>
            <person name="Chen Y.Y."/>
            <person name="Wu W.L."/>
            <person name="Hsu J.L."/>
            <person name="Lin Y.F."/>
            <person name="Huang M.D."/>
            <person name="Li C.Y."/>
            <person name="Huang L."/>
            <person name="Wang Z.W."/>
            <person name="Zhao X."/>
            <person name="Zhong W.Y."/>
            <person name="Peng D.H."/>
            <person name="Ahmad S."/>
            <person name="Lan S."/>
            <person name="Zhang J.S."/>
            <person name="Tsai W.C."/>
            <person name="Van de Peer Y."/>
            <person name="Liu Z.J."/>
        </authorList>
    </citation>
    <scope>NUCLEOTIDE SEQUENCE</scope>
    <source>
        <strain evidence="2">SCP</strain>
    </source>
</reference>
<proteinExistence type="predicted"/>
<dbReference type="EMBL" id="JAUJYN010000017">
    <property type="protein sequence ID" value="KAK1258421.1"/>
    <property type="molecule type" value="Genomic_DNA"/>
</dbReference>
<evidence type="ECO:0000313" key="2">
    <source>
        <dbReference type="EMBL" id="KAK1258421.1"/>
    </source>
</evidence>
<name>A0AAV9A2N7_ACOGR</name>
<comment type="caution">
    <text evidence="2">The sequence shown here is derived from an EMBL/GenBank/DDBJ whole genome shotgun (WGS) entry which is preliminary data.</text>
</comment>
<dbReference type="AlphaFoldDB" id="A0AAV9A2N7"/>
<evidence type="ECO:0000313" key="3">
    <source>
        <dbReference type="Proteomes" id="UP001179952"/>
    </source>
</evidence>
<protein>
    <submittedName>
        <fullName evidence="2">Uncharacterized protein</fullName>
    </submittedName>
</protein>
<accession>A0AAV9A2N7</accession>
<keyword evidence="3" id="KW-1185">Reference proteome</keyword>
<sequence>MESKNLKSLFIIPDLGLSLSSPPFFFRLSPLHPSKSKTQSTGSVDRVPIYAPVSSNPNSGDPSLSDLPSLSSVLAHFGGGARSGREKAFGKGFGAWRSTGRLFLPSVSLLSLFFLA</sequence>
<reference evidence="2" key="2">
    <citation type="submission" date="2023-06" db="EMBL/GenBank/DDBJ databases">
        <authorList>
            <person name="Ma L."/>
            <person name="Liu K.-W."/>
            <person name="Li Z."/>
            <person name="Hsiao Y.-Y."/>
            <person name="Qi Y."/>
            <person name="Fu T."/>
            <person name="Tang G."/>
            <person name="Zhang D."/>
            <person name="Sun W.-H."/>
            <person name="Liu D.-K."/>
            <person name="Li Y."/>
            <person name="Chen G.-Z."/>
            <person name="Liu X.-D."/>
            <person name="Liao X.-Y."/>
            <person name="Jiang Y.-T."/>
            <person name="Yu X."/>
            <person name="Hao Y."/>
            <person name="Huang J."/>
            <person name="Zhao X.-W."/>
            <person name="Ke S."/>
            <person name="Chen Y.-Y."/>
            <person name="Wu W.-L."/>
            <person name="Hsu J.-L."/>
            <person name="Lin Y.-F."/>
            <person name="Huang M.-D."/>
            <person name="Li C.-Y."/>
            <person name="Huang L."/>
            <person name="Wang Z.-W."/>
            <person name="Zhao X."/>
            <person name="Zhong W.-Y."/>
            <person name="Peng D.-H."/>
            <person name="Ahmad S."/>
            <person name="Lan S."/>
            <person name="Zhang J.-S."/>
            <person name="Tsai W.-C."/>
            <person name="Van De Peer Y."/>
            <person name="Liu Z.-J."/>
        </authorList>
    </citation>
    <scope>NUCLEOTIDE SEQUENCE</scope>
    <source>
        <strain evidence="2">SCP</strain>
        <tissue evidence="2">Leaves</tissue>
    </source>
</reference>
<dbReference type="Proteomes" id="UP001179952">
    <property type="component" value="Unassembled WGS sequence"/>
</dbReference>
<evidence type="ECO:0000256" key="1">
    <source>
        <dbReference type="SAM" id="MobiDB-lite"/>
    </source>
</evidence>
<feature type="region of interest" description="Disordered" evidence="1">
    <location>
        <begin position="32"/>
        <end position="65"/>
    </location>
</feature>
<gene>
    <name evidence="2" type="ORF">QJS04_geneDACA006626</name>
</gene>